<evidence type="ECO:0000256" key="2">
    <source>
        <dbReference type="ARBA" id="ARBA00022598"/>
    </source>
</evidence>
<evidence type="ECO:0000256" key="1">
    <source>
        <dbReference type="ARBA" id="ARBA00006432"/>
    </source>
</evidence>
<dbReference type="InterPro" id="IPR042099">
    <property type="entry name" value="ANL_N_sf"/>
</dbReference>
<dbReference type="InterPro" id="IPR025110">
    <property type="entry name" value="AMP-bd_C"/>
</dbReference>
<organism evidence="5 6">
    <name type="scientific">Caulobacter segnis</name>
    <dbReference type="NCBI Taxonomy" id="88688"/>
    <lineage>
        <taxon>Bacteria</taxon>
        <taxon>Pseudomonadati</taxon>
        <taxon>Pseudomonadota</taxon>
        <taxon>Alphaproteobacteria</taxon>
        <taxon>Caulobacterales</taxon>
        <taxon>Caulobacteraceae</taxon>
        <taxon>Caulobacter</taxon>
    </lineage>
</organism>
<comment type="caution">
    <text evidence="5">The sequence shown here is derived from an EMBL/GenBank/DDBJ whole genome shotgun (WGS) entry which is preliminary data.</text>
</comment>
<gene>
    <name evidence="5" type="ORF">DI526_03120</name>
</gene>
<evidence type="ECO:0000313" key="5">
    <source>
        <dbReference type="EMBL" id="PZR36703.1"/>
    </source>
</evidence>
<evidence type="ECO:0000259" key="4">
    <source>
        <dbReference type="Pfam" id="PF13193"/>
    </source>
</evidence>
<dbReference type="AlphaFoldDB" id="A0A2W5VFR2"/>
<dbReference type="Gene3D" id="3.40.50.12780">
    <property type="entry name" value="N-terminal domain of ligase-like"/>
    <property type="match status" value="1"/>
</dbReference>
<dbReference type="PANTHER" id="PTHR43201:SF5">
    <property type="entry name" value="MEDIUM-CHAIN ACYL-COA LIGASE ACSF2, MITOCHONDRIAL"/>
    <property type="match status" value="1"/>
</dbReference>
<proteinExistence type="inferred from homology"/>
<sequence>MTPISTRPINPFAGMDMRSILDARAASRPDHPFLIWEPLEGEGRRWSYAAFVEAVGRFAAGLHARGVEPGQRVLIHMDNCPEFVIAWMGCAYAGAVAVTTNTKSARDELAYFAKHSQAVAAVTQPAFARLVAEAAPELAWRVVTDTDGGVAPTKRVDGFEPFAAIDGDVGNLPARPHDPWAPFGIQYTSGTTARPKAVVWTHGNALWGARACAQNEDLRADDVHFTYLPLFHTNAQSYSVLASLWVGATVVLAPRFSASRFWPVSLKHGATWTSMVPFCARALLTQPVPDNHSYRQWGNGVCDAPWDAHFGVRTLGWWGMTETITHGVVGSMNQANAAMSMGRPAPGYAIHVLDEAGQPVQPGQVGDLFVGGERGVSLFLEYAGDPAATAAAFRADGLFATGDRVRLGQDGFLYFSDRSKDMLKVGGENVAASEIEHVIAAVSGVAEVAVVAMRHTMLDEVPVAFVIPQPGHAVGLSERIAESCQGALATFKRPHQIRLVDSLPRSTLEKVAKAELRAALVAESSVLA</sequence>
<evidence type="ECO:0000259" key="3">
    <source>
        <dbReference type="Pfam" id="PF00501"/>
    </source>
</evidence>
<protein>
    <submittedName>
        <fullName evidence="5">ATP-dependent acyl-CoA ligase</fullName>
    </submittedName>
</protein>
<keyword evidence="2 5" id="KW-0436">Ligase</keyword>
<dbReference type="Pfam" id="PF13193">
    <property type="entry name" value="AMP-binding_C"/>
    <property type="match status" value="1"/>
</dbReference>
<comment type="similarity">
    <text evidence="1">Belongs to the ATP-dependent AMP-binding enzyme family.</text>
</comment>
<dbReference type="GO" id="GO:0031956">
    <property type="term" value="F:medium-chain fatty acid-CoA ligase activity"/>
    <property type="evidence" value="ECO:0007669"/>
    <property type="project" value="TreeGrafter"/>
</dbReference>
<feature type="domain" description="AMP-dependent synthetase/ligase" evidence="3">
    <location>
        <begin position="22"/>
        <end position="373"/>
    </location>
</feature>
<dbReference type="Proteomes" id="UP000249393">
    <property type="component" value="Unassembled WGS sequence"/>
</dbReference>
<dbReference type="Gene3D" id="3.30.300.30">
    <property type="match status" value="1"/>
</dbReference>
<dbReference type="PANTHER" id="PTHR43201">
    <property type="entry name" value="ACYL-COA SYNTHETASE"/>
    <property type="match status" value="1"/>
</dbReference>
<dbReference type="RefSeq" id="WP_304273935.1">
    <property type="nucleotide sequence ID" value="NZ_QFQZ01000005.1"/>
</dbReference>
<feature type="domain" description="AMP-binding enzyme C-terminal" evidence="4">
    <location>
        <begin position="434"/>
        <end position="507"/>
    </location>
</feature>
<evidence type="ECO:0000313" key="6">
    <source>
        <dbReference type="Proteomes" id="UP000249393"/>
    </source>
</evidence>
<dbReference type="EMBL" id="QFQZ01000005">
    <property type="protein sequence ID" value="PZR36703.1"/>
    <property type="molecule type" value="Genomic_DNA"/>
</dbReference>
<dbReference type="GO" id="GO:0006631">
    <property type="term" value="P:fatty acid metabolic process"/>
    <property type="evidence" value="ECO:0007669"/>
    <property type="project" value="TreeGrafter"/>
</dbReference>
<dbReference type="SUPFAM" id="SSF56801">
    <property type="entry name" value="Acetyl-CoA synthetase-like"/>
    <property type="match status" value="1"/>
</dbReference>
<dbReference type="InterPro" id="IPR045851">
    <property type="entry name" value="AMP-bd_C_sf"/>
</dbReference>
<name>A0A2W5VFR2_9CAUL</name>
<dbReference type="Pfam" id="PF00501">
    <property type="entry name" value="AMP-binding"/>
    <property type="match status" value="1"/>
</dbReference>
<dbReference type="InterPro" id="IPR000873">
    <property type="entry name" value="AMP-dep_synth/lig_dom"/>
</dbReference>
<accession>A0A2W5VFR2</accession>
<reference evidence="5 6" key="1">
    <citation type="submission" date="2017-08" db="EMBL/GenBank/DDBJ databases">
        <title>Infants hospitalized years apart are colonized by the same room-sourced microbial strains.</title>
        <authorList>
            <person name="Brooks B."/>
            <person name="Olm M.R."/>
            <person name="Firek B.A."/>
            <person name="Baker R."/>
            <person name="Thomas B.C."/>
            <person name="Morowitz M.J."/>
            <person name="Banfield J.F."/>
        </authorList>
    </citation>
    <scope>NUCLEOTIDE SEQUENCE [LARGE SCALE GENOMIC DNA]</scope>
    <source>
        <strain evidence="5">S2_003_000_R2_4</strain>
    </source>
</reference>